<name>A0A7L6WPW1_STRSL</name>
<evidence type="ECO:0000256" key="2">
    <source>
        <dbReference type="SAM" id="Phobius"/>
    </source>
</evidence>
<evidence type="ECO:0000313" key="3">
    <source>
        <dbReference type="EMBL" id="QMI52140.1"/>
    </source>
</evidence>
<keyword evidence="2" id="KW-0812">Transmembrane</keyword>
<reference evidence="3 4" key="1">
    <citation type="journal article" date="2020" name="Microbiol. Resour. Announc.">
        <title>Complete Genome Sequence of Streptococcus salivarius DB-B5, a Novel Probiotic Candidate Isolated from the Supragingival Plaque of a Healthy Female Subject.</title>
        <authorList>
            <person name="Fields F.R."/>
            <person name="Li X."/>
            <person name="Navarre W.W."/>
            <person name="Naito M."/>
        </authorList>
    </citation>
    <scope>NUCLEOTIDE SEQUENCE [LARGE SCALE GENOMIC DNA]</scope>
    <source>
        <strain evidence="3 4">DB-B5</strain>
        <plasmid evidence="3 4">pIKMIN-B502</plasmid>
    </source>
</reference>
<dbReference type="Proteomes" id="UP000516705">
    <property type="component" value="Plasmid pIKMIN-B502"/>
</dbReference>
<feature type="region of interest" description="Disordered" evidence="1">
    <location>
        <begin position="404"/>
        <end position="428"/>
    </location>
</feature>
<dbReference type="RefSeq" id="WP_181671465.1">
    <property type="nucleotide sequence ID" value="NZ_CP054155.1"/>
</dbReference>
<geneLocation type="plasmid" evidence="3 4">
    <name>pIKMIN-B502</name>
</geneLocation>
<accession>A0A7L6WPW1</accession>
<keyword evidence="3" id="KW-0614">Plasmid</keyword>
<dbReference type="EMBL" id="CP054155">
    <property type="protein sequence ID" value="QMI52140.1"/>
    <property type="molecule type" value="Genomic_DNA"/>
</dbReference>
<proteinExistence type="predicted"/>
<feature type="compositionally biased region" description="Low complexity" evidence="1">
    <location>
        <begin position="411"/>
        <end position="428"/>
    </location>
</feature>
<feature type="region of interest" description="Disordered" evidence="1">
    <location>
        <begin position="171"/>
        <end position="246"/>
    </location>
</feature>
<dbReference type="AlphaFoldDB" id="A0A7L6WPW1"/>
<feature type="compositionally biased region" description="Basic and acidic residues" evidence="1">
    <location>
        <begin position="109"/>
        <end position="124"/>
    </location>
</feature>
<feature type="region of interest" description="Disordered" evidence="1">
    <location>
        <begin position="96"/>
        <end position="148"/>
    </location>
</feature>
<evidence type="ECO:0000256" key="1">
    <source>
        <dbReference type="SAM" id="MobiDB-lite"/>
    </source>
</evidence>
<feature type="transmembrane region" description="Helical" evidence="2">
    <location>
        <begin position="279"/>
        <end position="300"/>
    </location>
</feature>
<feature type="compositionally biased region" description="Basic and acidic residues" evidence="1">
    <location>
        <begin position="171"/>
        <end position="182"/>
    </location>
</feature>
<keyword evidence="2" id="KW-1133">Transmembrane helix</keyword>
<evidence type="ECO:0000313" key="4">
    <source>
        <dbReference type="Proteomes" id="UP000516705"/>
    </source>
</evidence>
<organism evidence="3 4">
    <name type="scientific">Streptococcus salivarius</name>
    <dbReference type="NCBI Taxonomy" id="1304"/>
    <lineage>
        <taxon>Bacteria</taxon>
        <taxon>Bacillati</taxon>
        <taxon>Bacillota</taxon>
        <taxon>Bacilli</taxon>
        <taxon>Lactobacillales</taxon>
        <taxon>Streptococcaceae</taxon>
        <taxon>Streptococcus</taxon>
    </lineage>
</organism>
<feature type="compositionally biased region" description="Polar residues" evidence="1">
    <location>
        <begin position="130"/>
        <end position="139"/>
    </location>
</feature>
<sequence>MRKYLAIYANEEEQLKQVVLEVSKRLGLSDEAPYYIKEDEKSGLYILVLSMEVLTKSVIDFFDEQGIELYQTSLVSKSEGLIGDLEEIDPDYVTVQPKEDENDGIVDSPRMDSPHIQGDSERGNKVNPDPYQTQAEVTQNPEDDFNEDEDNVSFMKIMDNIGGFSEEEISAKKQQYDEEQKVEQGVNDEPVAPTPESLASQSSENYADEQAEIPLSAPETPSATQMGYNTPTPQPEPQQAPEQPQVPVNEATETNNGEQTPQEISKPANKIDKKRLKKLLIGVGVVALVGVTLYGVTSFMTHDSKPKTEVTQKKETPKKHYALTESEYKRNVKTLAKANIGLYLNNDNELSGTITVTTESGNKRVKKLIEYTKDGEFVTEDVETSENFVYSKDWVDKLLVTLQNKDEKGDSSNSNTEQSSSTLSSDKK</sequence>
<protein>
    <submittedName>
        <fullName evidence="3">Uncharacterized protein</fullName>
    </submittedName>
</protein>
<keyword evidence="2" id="KW-0472">Membrane</keyword>
<gene>
    <name evidence="3" type="ORF">HRE60_10675</name>
</gene>
<feature type="compositionally biased region" description="Polar residues" evidence="1">
    <location>
        <begin position="219"/>
        <end position="229"/>
    </location>
</feature>